<name>A0A5B7ENW2_PORTR</name>
<reference evidence="1 2" key="1">
    <citation type="submission" date="2019-05" db="EMBL/GenBank/DDBJ databases">
        <title>Another draft genome of Portunus trituberculatus and its Hox gene families provides insights of decapod evolution.</title>
        <authorList>
            <person name="Jeong J.-H."/>
            <person name="Song I."/>
            <person name="Kim S."/>
            <person name="Choi T."/>
            <person name="Kim D."/>
            <person name="Ryu S."/>
            <person name="Kim W."/>
        </authorList>
    </citation>
    <scope>NUCLEOTIDE SEQUENCE [LARGE SCALE GENOMIC DNA]</scope>
    <source>
        <tissue evidence="1">Muscle</tissue>
    </source>
</reference>
<dbReference type="Proteomes" id="UP000324222">
    <property type="component" value="Unassembled WGS sequence"/>
</dbReference>
<evidence type="ECO:0000313" key="1">
    <source>
        <dbReference type="EMBL" id="MPC35852.1"/>
    </source>
</evidence>
<sequence>MFFHTELQETESGEGCVKSRKSNTSVRSQAILFPSAADPPSLCLCRRLQDTDRAAGWSQLPRRDIKLFLPLIVRHVRVSVAVCVCVCGGVQRKTSFTLNGQSFTIVNIVASWWRSHPGQVALCGGGERDEEWWAVKDEGRRGGFCKAQHAPFFPFLIRDLPSITPQKYGRQTPKILITNYNVGILMNVKVKRSRRSNNA</sequence>
<evidence type="ECO:0000313" key="2">
    <source>
        <dbReference type="Proteomes" id="UP000324222"/>
    </source>
</evidence>
<proteinExistence type="predicted"/>
<dbReference type="EMBL" id="VSRR010003362">
    <property type="protein sequence ID" value="MPC35852.1"/>
    <property type="molecule type" value="Genomic_DNA"/>
</dbReference>
<comment type="caution">
    <text evidence="1">The sequence shown here is derived from an EMBL/GenBank/DDBJ whole genome shotgun (WGS) entry which is preliminary data.</text>
</comment>
<organism evidence="1 2">
    <name type="scientific">Portunus trituberculatus</name>
    <name type="common">Swimming crab</name>
    <name type="synonym">Neptunus trituberculatus</name>
    <dbReference type="NCBI Taxonomy" id="210409"/>
    <lineage>
        <taxon>Eukaryota</taxon>
        <taxon>Metazoa</taxon>
        <taxon>Ecdysozoa</taxon>
        <taxon>Arthropoda</taxon>
        <taxon>Crustacea</taxon>
        <taxon>Multicrustacea</taxon>
        <taxon>Malacostraca</taxon>
        <taxon>Eumalacostraca</taxon>
        <taxon>Eucarida</taxon>
        <taxon>Decapoda</taxon>
        <taxon>Pleocyemata</taxon>
        <taxon>Brachyura</taxon>
        <taxon>Eubrachyura</taxon>
        <taxon>Portunoidea</taxon>
        <taxon>Portunidae</taxon>
        <taxon>Portuninae</taxon>
        <taxon>Portunus</taxon>
    </lineage>
</organism>
<gene>
    <name evidence="1" type="ORF">E2C01_029289</name>
</gene>
<dbReference type="AlphaFoldDB" id="A0A5B7ENW2"/>
<accession>A0A5B7ENW2</accession>
<protein>
    <submittedName>
        <fullName evidence="1">Uncharacterized protein</fullName>
    </submittedName>
</protein>
<keyword evidence="2" id="KW-1185">Reference proteome</keyword>